<evidence type="ECO:0000256" key="9">
    <source>
        <dbReference type="ARBA" id="ARBA00023242"/>
    </source>
</evidence>
<dbReference type="GO" id="GO:0000077">
    <property type="term" value="P:DNA damage checkpoint signaling"/>
    <property type="evidence" value="ECO:0007669"/>
    <property type="project" value="TreeGrafter"/>
</dbReference>
<sequence length="334" mass="38628">MNSLQKPKRIWVQTNEGESISFLCKAKDEPRKDIRVMELAALINSFFLTDVEAGRRLFSLRRYAVAALNDDCAMIEWMDHTQAFRNAVDRCYALDRSGLTPTQVKARLGKMGEKGMTKYELFTKEILPHFPRVFHQWFDRMFVSNQAWYDARTLFTQSTALWSMVGHIVGLGDRHGENLMLDVKRGEVCHVDFACMFDKGETLEVPERVRFRLTPNLVDAMGILGTDGPFRANCEIALRCQVKNKNAIMSVVETLLHDPLVEWTNRSSRSAPVEPTQLIHRVKRRLDGYLDLFTFPREKDKMVLNVEGQVSKLINHASSVENLSEMYIWWMGWM</sequence>
<dbReference type="GO" id="GO:0006281">
    <property type="term" value="P:DNA repair"/>
    <property type="evidence" value="ECO:0007669"/>
    <property type="project" value="TreeGrafter"/>
</dbReference>
<dbReference type="InterPro" id="IPR050517">
    <property type="entry name" value="DDR_Repair_Kinase"/>
</dbReference>
<comment type="caution">
    <text evidence="13">The sequence shown here is derived from an EMBL/GenBank/DDBJ whole genome shotgun (WGS) entry which is preliminary data.</text>
</comment>
<protein>
    <recommendedName>
        <fullName evidence="10">Serine/threonine-protein kinase ATR</fullName>
        <ecNumber evidence="2">2.7.11.1</ecNumber>
    </recommendedName>
</protein>
<dbReference type="PROSITE" id="PS50290">
    <property type="entry name" value="PI3_4_KINASE_3"/>
    <property type="match status" value="1"/>
</dbReference>
<evidence type="ECO:0000313" key="14">
    <source>
        <dbReference type="Proteomes" id="UP000015354"/>
    </source>
</evidence>
<dbReference type="GO" id="GO:0005524">
    <property type="term" value="F:ATP binding"/>
    <property type="evidence" value="ECO:0007669"/>
    <property type="project" value="UniProtKB-KW"/>
</dbReference>
<feature type="domain" description="FATC" evidence="12">
    <location>
        <begin position="302"/>
        <end position="334"/>
    </location>
</feature>
<keyword evidence="14" id="KW-1185">Reference proteome</keyword>
<dbReference type="InterPro" id="IPR018936">
    <property type="entry name" value="PI3/4_kinase_CS"/>
</dbReference>
<dbReference type="PROSITE" id="PS51190">
    <property type="entry name" value="FATC"/>
    <property type="match status" value="1"/>
</dbReference>
<dbReference type="Pfam" id="PF00454">
    <property type="entry name" value="PI3_PI4_kinase"/>
    <property type="match status" value="1"/>
</dbReference>
<dbReference type="GO" id="GO:0000723">
    <property type="term" value="P:telomere maintenance"/>
    <property type="evidence" value="ECO:0007669"/>
    <property type="project" value="TreeGrafter"/>
</dbReference>
<proteinExistence type="predicted"/>
<keyword evidence="6" id="KW-0227">DNA damage</keyword>
<dbReference type="GO" id="GO:0005634">
    <property type="term" value="C:nucleus"/>
    <property type="evidence" value="ECO:0007669"/>
    <property type="project" value="UniProtKB-SubCell"/>
</dbReference>
<evidence type="ECO:0000256" key="10">
    <source>
        <dbReference type="ARBA" id="ARBA00024420"/>
    </source>
</evidence>
<evidence type="ECO:0000256" key="6">
    <source>
        <dbReference type="ARBA" id="ARBA00022763"/>
    </source>
</evidence>
<dbReference type="InterPro" id="IPR000403">
    <property type="entry name" value="PI3/4_kinase_cat_dom"/>
</dbReference>
<evidence type="ECO:0000256" key="1">
    <source>
        <dbReference type="ARBA" id="ARBA00004123"/>
    </source>
</evidence>
<reference evidence="13 14" key="1">
    <citation type="journal article" date="2013" name="PLoS ONE">
        <title>Predicting the Proteins of Angomonas deanei, Strigomonas culicis and Their Respective Endosymbionts Reveals New Aspects of the Trypanosomatidae Family.</title>
        <authorList>
            <person name="Motta M.C."/>
            <person name="Martins A.C."/>
            <person name="de Souza S.S."/>
            <person name="Catta-Preta C.M."/>
            <person name="Silva R."/>
            <person name="Klein C.C."/>
            <person name="de Almeida L.G."/>
            <person name="de Lima Cunha O."/>
            <person name="Ciapina L.P."/>
            <person name="Brocchi M."/>
            <person name="Colabardini A.C."/>
            <person name="de Araujo Lima B."/>
            <person name="Machado C.R."/>
            <person name="de Almeida Soares C.M."/>
            <person name="Probst C.M."/>
            <person name="de Menezes C.B."/>
            <person name="Thompson C.E."/>
            <person name="Bartholomeu D.C."/>
            <person name="Gradia D.F."/>
            <person name="Pavoni D.P."/>
            <person name="Grisard E.C."/>
            <person name="Fantinatti-Garboggini F."/>
            <person name="Marchini F.K."/>
            <person name="Rodrigues-Luiz G.F."/>
            <person name="Wagner G."/>
            <person name="Goldman G.H."/>
            <person name="Fietto J.L."/>
            <person name="Elias M.C."/>
            <person name="Goldman M.H."/>
            <person name="Sagot M.F."/>
            <person name="Pereira M."/>
            <person name="Stoco P.H."/>
            <person name="de Mendonca-Neto R.P."/>
            <person name="Teixeira S.M."/>
            <person name="Maciel T.E."/>
            <person name="de Oliveira Mendes T.A."/>
            <person name="Urmenyi T.P."/>
            <person name="de Souza W."/>
            <person name="Schenkman S."/>
            <person name="de Vasconcelos A.T."/>
        </authorList>
    </citation>
    <scope>NUCLEOTIDE SEQUENCE [LARGE SCALE GENOMIC DNA]</scope>
</reference>
<evidence type="ECO:0000256" key="4">
    <source>
        <dbReference type="ARBA" id="ARBA00022679"/>
    </source>
</evidence>
<dbReference type="OrthoDB" id="278763at2759"/>
<evidence type="ECO:0000313" key="13">
    <source>
        <dbReference type="EMBL" id="EPY25839.1"/>
    </source>
</evidence>
<dbReference type="AlphaFoldDB" id="S9UAR3"/>
<dbReference type="SUPFAM" id="SSF56112">
    <property type="entry name" value="Protein kinase-like (PK-like)"/>
    <property type="match status" value="1"/>
</dbReference>
<feature type="domain" description="PI3K/PI4K catalytic" evidence="11">
    <location>
        <begin position="1"/>
        <end position="318"/>
    </location>
</feature>
<dbReference type="SMART" id="SM01343">
    <property type="entry name" value="FATC"/>
    <property type="match status" value="1"/>
</dbReference>
<dbReference type="InterPro" id="IPR011009">
    <property type="entry name" value="Kinase-like_dom_sf"/>
</dbReference>
<dbReference type="GO" id="GO:0004674">
    <property type="term" value="F:protein serine/threonine kinase activity"/>
    <property type="evidence" value="ECO:0007669"/>
    <property type="project" value="UniProtKB-KW"/>
</dbReference>
<evidence type="ECO:0000256" key="8">
    <source>
        <dbReference type="ARBA" id="ARBA00022840"/>
    </source>
</evidence>
<keyword evidence="9" id="KW-0539">Nucleus</keyword>
<accession>S9UAR3</accession>
<dbReference type="SMART" id="SM00146">
    <property type="entry name" value="PI3Kc"/>
    <property type="match status" value="1"/>
</dbReference>
<dbReference type="Gene3D" id="1.10.1070.11">
    <property type="entry name" value="Phosphatidylinositol 3-/4-kinase, catalytic domain"/>
    <property type="match status" value="1"/>
</dbReference>
<dbReference type="Proteomes" id="UP000015354">
    <property type="component" value="Unassembled WGS sequence"/>
</dbReference>
<comment type="subcellular location">
    <subcellularLocation>
        <location evidence="1">Nucleus</location>
    </subcellularLocation>
</comment>
<keyword evidence="5" id="KW-0547">Nucleotide-binding</keyword>
<dbReference type="PROSITE" id="PS00916">
    <property type="entry name" value="PI3_4_KINASE_2"/>
    <property type="match status" value="1"/>
</dbReference>
<dbReference type="PANTHER" id="PTHR11139">
    <property type="entry name" value="ATAXIA TELANGIECTASIA MUTATED ATM -RELATED"/>
    <property type="match status" value="1"/>
</dbReference>
<keyword evidence="8" id="KW-0067">ATP-binding</keyword>
<dbReference type="InterPro" id="IPR003152">
    <property type="entry name" value="FATC_dom"/>
</dbReference>
<organism evidence="13 14">
    <name type="scientific">Strigomonas culicis</name>
    <dbReference type="NCBI Taxonomy" id="28005"/>
    <lineage>
        <taxon>Eukaryota</taxon>
        <taxon>Discoba</taxon>
        <taxon>Euglenozoa</taxon>
        <taxon>Kinetoplastea</taxon>
        <taxon>Metakinetoplastina</taxon>
        <taxon>Trypanosomatida</taxon>
        <taxon>Trypanosomatidae</taxon>
        <taxon>Strigomonadinae</taxon>
        <taxon>Strigomonas</taxon>
    </lineage>
</organism>
<dbReference type="PANTHER" id="PTHR11139:SF69">
    <property type="entry name" value="SERINE_THREONINE-PROTEIN KINASE ATR"/>
    <property type="match status" value="1"/>
</dbReference>
<evidence type="ECO:0000256" key="3">
    <source>
        <dbReference type="ARBA" id="ARBA00022527"/>
    </source>
</evidence>
<evidence type="ECO:0000259" key="12">
    <source>
        <dbReference type="PROSITE" id="PS51190"/>
    </source>
</evidence>
<evidence type="ECO:0000256" key="2">
    <source>
        <dbReference type="ARBA" id="ARBA00012513"/>
    </source>
</evidence>
<dbReference type="EC" id="2.7.11.1" evidence="2"/>
<dbReference type="GO" id="GO:0005694">
    <property type="term" value="C:chromosome"/>
    <property type="evidence" value="ECO:0007669"/>
    <property type="project" value="TreeGrafter"/>
</dbReference>
<dbReference type="Pfam" id="PF02260">
    <property type="entry name" value="FATC"/>
    <property type="match status" value="1"/>
</dbReference>
<keyword evidence="4" id="KW-0808">Transferase</keyword>
<evidence type="ECO:0000256" key="7">
    <source>
        <dbReference type="ARBA" id="ARBA00022777"/>
    </source>
</evidence>
<keyword evidence="3" id="KW-0723">Serine/threonine-protein kinase</keyword>
<gene>
    <name evidence="13" type="ORF">STCU_06451</name>
</gene>
<dbReference type="InterPro" id="IPR036940">
    <property type="entry name" value="PI3/4_kinase_cat_sf"/>
</dbReference>
<dbReference type="CDD" id="cd00892">
    <property type="entry name" value="PIKKc_ATR"/>
    <property type="match status" value="1"/>
</dbReference>
<evidence type="ECO:0000256" key="5">
    <source>
        <dbReference type="ARBA" id="ARBA00022741"/>
    </source>
</evidence>
<evidence type="ECO:0000259" key="11">
    <source>
        <dbReference type="PROSITE" id="PS50290"/>
    </source>
</evidence>
<keyword evidence="7" id="KW-0418">Kinase</keyword>
<name>S9UAR3_9TRYP</name>
<dbReference type="Gene3D" id="3.30.1010.10">
    <property type="entry name" value="Phosphatidylinositol 3-kinase Catalytic Subunit, Chain A, domain 4"/>
    <property type="match status" value="1"/>
</dbReference>
<dbReference type="EMBL" id="ATMH01006451">
    <property type="protein sequence ID" value="EPY25839.1"/>
    <property type="molecule type" value="Genomic_DNA"/>
</dbReference>